<evidence type="ECO:0000256" key="6">
    <source>
        <dbReference type="ARBA" id="ARBA00023157"/>
    </source>
</evidence>
<evidence type="ECO:0000313" key="13">
    <source>
        <dbReference type="EMBL" id="ANG57909.1"/>
    </source>
</evidence>
<dbReference type="Pfam" id="PF12143">
    <property type="entry name" value="PPO1_KFDV"/>
    <property type="match status" value="1"/>
</dbReference>
<feature type="domain" description="Tyrosinase copper-binding" evidence="12">
    <location>
        <begin position="334"/>
        <end position="345"/>
    </location>
</feature>
<reference evidence="13" key="1">
    <citation type="submission" date="2016-03" db="EMBL/GenBank/DDBJ databases">
        <title>Lilium hybrid cultivar Robina polyphenol oxidase (PPO3) mRNA.</title>
        <authorList>
            <person name="Wu Z."/>
            <person name="Li H."/>
            <person name="Li H."/>
            <person name="Luo Z."/>
            <person name="He S."/>
        </authorList>
    </citation>
    <scope>NUCLEOTIDE SEQUENCE</scope>
</reference>
<evidence type="ECO:0000256" key="1">
    <source>
        <dbReference type="ARBA" id="ARBA00009928"/>
    </source>
</evidence>
<feature type="domain" description="Tyrosinase copper-binding" evidence="11">
    <location>
        <begin position="172"/>
        <end position="189"/>
    </location>
</feature>
<dbReference type="GO" id="GO:0046148">
    <property type="term" value="P:pigment biosynthetic process"/>
    <property type="evidence" value="ECO:0007669"/>
    <property type="project" value="InterPro"/>
</dbReference>
<dbReference type="GO" id="GO:0046872">
    <property type="term" value="F:metal ion binding"/>
    <property type="evidence" value="ECO:0007669"/>
    <property type="project" value="UniProtKB-KW"/>
</dbReference>
<dbReference type="PANTHER" id="PTHR11474:SF76">
    <property type="entry name" value="SHKT DOMAIN-CONTAINING PROTEIN"/>
    <property type="match status" value="1"/>
</dbReference>
<dbReference type="Gene3D" id="1.10.1280.10">
    <property type="entry name" value="Di-copper center containing domain from catechol oxidase"/>
    <property type="match status" value="1"/>
</dbReference>
<organism evidence="13">
    <name type="scientific">Lilium hybrid cultivar</name>
    <dbReference type="NCBI Taxonomy" id="156531"/>
    <lineage>
        <taxon>Eukaryota</taxon>
        <taxon>Viridiplantae</taxon>
        <taxon>Streptophyta</taxon>
        <taxon>Embryophyta</taxon>
        <taxon>Tracheophyta</taxon>
        <taxon>Spermatophyta</taxon>
        <taxon>Magnoliopsida</taxon>
        <taxon>Liliopsida</taxon>
        <taxon>Liliales</taxon>
        <taxon>Liliaceae</taxon>
        <taxon>Lilium</taxon>
    </lineage>
</organism>
<proteinExistence type="inferred from homology"/>
<dbReference type="InterPro" id="IPR022740">
    <property type="entry name" value="Polyphenol_oxidase_C"/>
</dbReference>
<comment type="similarity">
    <text evidence="1">Belongs to the tyrosinase family.</text>
</comment>
<gene>
    <name evidence="13" type="primary">PPO3</name>
</gene>
<feature type="binding site" evidence="7">
    <location>
        <position position="311"/>
    </location>
    <ligand>
        <name>Cu cation</name>
        <dbReference type="ChEBI" id="CHEBI:23378"/>
        <label>B</label>
    </ligand>
</feature>
<evidence type="ECO:0000256" key="4">
    <source>
        <dbReference type="ARBA" id="ARBA00023002"/>
    </source>
</evidence>
<feature type="disulfide bond" evidence="8">
    <location>
        <begin position="89"/>
        <end position="152"/>
    </location>
</feature>
<evidence type="ECO:0000259" key="12">
    <source>
        <dbReference type="PROSITE" id="PS00498"/>
    </source>
</evidence>
<keyword evidence="6 8" id="KW-1015">Disulfide bond</keyword>
<dbReference type="Pfam" id="PF12142">
    <property type="entry name" value="PPO1_DWL"/>
    <property type="match status" value="1"/>
</dbReference>
<dbReference type="EMBL" id="KU980952">
    <property type="protein sequence ID" value="ANG57909.1"/>
    <property type="molecule type" value="Genomic_DNA"/>
</dbReference>
<keyword evidence="5 7" id="KW-0186">Copper</keyword>
<evidence type="ECO:0000256" key="7">
    <source>
        <dbReference type="PIRSR" id="PIRSR000290-1"/>
    </source>
</evidence>
<evidence type="ECO:0000256" key="5">
    <source>
        <dbReference type="ARBA" id="ARBA00023008"/>
    </source>
</evidence>
<protein>
    <submittedName>
        <fullName evidence="13">Polyphenol oxidase 3</fullName>
        <ecNumber evidence="13">1.10.3.1</ecNumber>
    </submittedName>
</protein>
<feature type="binding site" evidence="7">
    <location>
        <position position="307"/>
    </location>
    <ligand>
        <name>Cu cation</name>
        <dbReference type="ChEBI" id="CHEBI:23378"/>
        <label>B</label>
    </ligand>
</feature>
<feature type="binding site" evidence="7">
    <location>
        <position position="172"/>
    </location>
    <ligand>
        <name>Cu cation</name>
        <dbReference type="ChEBI" id="CHEBI:23378"/>
        <label>A</label>
    </ligand>
</feature>
<keyword evidence="2 7" id="KW-0479">Metal-binding</keyword>
<feature type="disulfide bond" evidence="8">
    <location>
        <begin position="75"/>
        <end position="90"/>
    </location>
</feature>
<dbReference type="InterPro" id="IPR008922">
    <property type="entry name" value="Di-copper_centre_dom_sf"/>
</dbReference>
<evidence type="ECO:0000256" key="2">
    <source>
        <dbReference type="ARBA" id="ARBA00022723"/>
    </source>
</evidence>
<evidence type="ECO:0000256" key="9">
    <source>
        <dbReference type="PIRSR" id="PIRSR000290-3"/>
    </source>
</evidence>
<dbReference type="SUPFAM" id="SSF48056">
    <property type="entry name" value="Di-copper centre-containing domain"/>
    <property type="match status" value="1"/>
</dbReference>
<name>A0A173DSG7_9LILI</name>
<feature type="binding site" evidence="7">
    <location>
        <position position="181"/>
    </location>
    <ligand>
        <name>Cu cation</name>
        <dbReference type="ChEBI" id="CHEBI:23378"/>
        <label>A</label>
    </ligand>
</feature>
<evidence type="ECO:0000256" key="8">
    <source>
        <dbReference type="PIRSR" id="PIRSR000290-2"/>
    </source>
</evidence>
<dbReference type="PROSITE" id="PS00498">
    <property type="entry name" value="TYROSINASE_2"/>
    <property type="match status" value="1"/>
</dbReference>
<sequence>MASFPFNSFPLASRALPNVSLNRPKPRPTFTCKASGADDKLDRRDILIGLGGLYGLGTSLPALGLPIEAPELSQCGEPDLPTGARPIKCCPPASSKIKDFKFPSPSAPLRIRPPAHAVDAEYISKYQEAVYKMKLLEPTDPRSFSQQARVHCAYCDGAYTQVGFEDLDLQVHFSWLFFPFHRFYLHFYERILGSLIGDDTFGLPFWNWDHPAGMTLPLMYTDKNSPLYDTLRDVNHTPSTLINLDFNSPSDGPLSPAQQIDHNLTIMHRSVVDATKANLYMGRTYRRGSPPNTDQGPGPVSMENVPHSPVHYWTGDKRQKNAENMGNLYSAAFDPIFYSHHANIDRLWDVWLSLDGGNRRNFTDPDWLNSQFLFYDENADVVKVTIKDCLDMSKLRYCYQKVSNPWINSRPSPAVTVKKRTATVKKPPTAGEIKFPIILDKPVSVTVSRKRPSRSQNEKDKEEEVLTVGGLEIPKGEYTKFDVYINAPEGQEGVTAATSEFAGSFVSVAHNHIKEATLRTSLRLGISRLLEDLKAEGDESIIVTLVPRMGKVKVGGISIEFDS</sequence>
<dbReference type="PROSITE" id="PS00497">
    <property type="entry name" value="TYROSINASE_1"/>
    <property type="match status" value="1"/>
</dbReference>
<dbReference type="PANTHER" id="PTHR11474">
    <property type="entry name" value="TYROSINASE FAMILY MEMBER"/>
    <property type="match status" value="1"/>
</dbReference>
<dbReference type="EC" id="1.10.3.1" evidence="13"/>
<evidence type="ECO:0000256" key="3">
    <source>
        <dbReference type="ARBA" id="ARBA00022784"/>
    </source>
</evidence>
<evidence type="ECO:0000259" key="11">
    <source>
        <dbReference type="PROSITE" id="PS00497"/>
    </source>
</evidence>
<dbReference type="GO" id="GO:0004097">
    <property type="term" value="F:catechol oxidase activity"/>
    <property type="evidence" value="ECO:0007669"/>
    <property type="project" value="UniProtKB-EC"/>
</dbReference>
<dbReference type="PIRSF" id="PIRSF000290">
    <property type="entry name" value="PPO_plant"/>
    <property type="match status" value="1"/>
</dbReference>
<evidence type="ECO:0000256" key="10">
    <source>
        <dbReference type="SAM" id="MobiDB-lite"/>
    </source>
</evidence>
<feature type="binding site" evidence="7">
    <location>
        <position position="341"/>
    </location>
    <ligand>
        <name>Cu cation</name>
        <dbReference type="ChEBI" id="CHEBI:23378"/>
        <label>B</label>
    </ligand>
</feature>
<comment type="cofactor">
    <cofactor evidence="7">
        <name>Cu(2+)</name>
        <dbReference type="ChEBI" id="CHEBI:29036"/>
    </cofactor>
    <text evidence="7">Binds 2 copper ions per subunit.</text>
</comment>
<accession>A0A173DSG7</accession>
<dbReference type="InterPro" id="IPR050316">
    <property type="entry name" value="Tyrosinase/Hemocyanin"/>
</dbReference>
<dbReference type="Pfam" id="PF00264">
    <property type="entry name" value="Tyrosinase"/>
    <property type="match status" value="1"/>
</dbReference>
<feature type="binding site" evidence="7">
    <location>
        <position position="151"/>
    </location>
    <ligand>
        <name>Cu cation</name>
        <dbReference type="ChEBI" id="CHEBI:23378"/>
        <label>A</label>
    </ligand>
</feature>
<keyword evidence="4 13" id="KW-0560">Oxidoreductase</keyword>
<dbReference type="PRINTS" id="PR00092">
    <property type="entry name" value="TYROSINASE"/>
</dbReference>
<dbReference type="AlphaFoldDB" id="A0A173DSG7"/>
<keyword evidence="3" id="KW-0883">Thioether bond</keyword>
<dbReference type="InterPro" id="IPR022739">
    <property type="entry name" value="Polyphenol_oxidase_cen"/>
</dbReference>
<feature type="cross-link" description="2'-(S-cysteinyl)-histidine (Cys-His)" evidence="9">
    <location>
        <begin position="155"/>
        <end position="172"/>
    </location>
</feature>
<dbReference type="InterPro" id="IPR002227">
    <property type="entry name" value="Tyrosinase_Cu-bd"/>
</dbReference>
<feature type="region of interest" description="Disordered" evidence="10">
    <location>
        <begin position="286"/>
        <end position="306"/>
    </location>
</feature>
<dbReference type="InterPro" id="IPR016213">
    <property type="entry name" value="Polyphenol_oxidase"/>
</dbReference>